<dbReference type="AlphaFoldDB" id="A0AAE3HIZ8"/>
<keyword evidence="4 8" id="KW-0378">Hydrolase</keyword>
<dbReference type="InterPro" id="IPR003607">
    <property type="entry name" value="HD/PDEase_dom"/>
</dbReference>
<keyword evidence="5" id="KW-0408">Iron</keyword>
<dbReference type="GO" id="GO:0000166">
    <property type="term" value="F:nucleotide binding"/>
    <property type="evidence" value="ECO:0007669"/>
    <property type="project" value="UniProtKB-KW"/>
</dbReference>
<accession>A0AAE3HIZ8</accession>
<dbReference type="PANTHER" id="PTHR35795">
    <property type="entry name" value="SLR1885 PROTEIN"/>
    <property type="match status" value="1"/>
</dbReference>
<dbReference type="NCBIfam" id="TIGR00277">
    <property type="entry name" value="HDIG"/>
    <property type="match status" value="1"/>
</dbReference>
<gene>
    <name evidence="8" type="primary">yqeK</name>
    <name evidence="8" type="ORF">NSA47_14780</name>
</gene>
<dbReference type="InterPro" id="IPR005249">
    <property type="entry name" value="YqeK"/>
</dbReference>
<dbReference type="GO" id="GO:0046872">
    <property type="term" value="F:metal ion binding"/>
    <property type="evidence" value="ECO:0007669"/>
    <property type="project" value="UniProtKB-KW"/>
</dbReference>
<dbReference type="Pfam" id="PF01966">
    <property type="entry name" value="HD"/>
    <property type="match status" value="1"/>
</dbReference>
<dbReference type="InterPro" id="IPR051094">
    <property type="entry name" value="Diverse_Catalytic_Enzymes"/>
</dbReference>
<evidence type="ECO:0000256" key="3">
    <source>
        <dbReference type="ARBA" id="ARBA00022741"/>
    </source>
</evidence>
<dbReference type="EMBL" id="JANKAS010000023">
    <property type="protein sequence ID" value="MCR1900230.1"/>
    <property type="molecule type" value="Genomic_DNA"/>
</dbReference>
<proteinExistence type="predicted"/>
<evidence type="ECO:0000256" key="6">
    <source>
        <dbReference type="ARBA" id="ARBA00049417"/>
    </source>
</evidence>
<evidence type="ECO:0000256" key="4">
    <source>
        <dbReference type="ARBA" id="ARBA00022801"/>
    </source>
</evidence>
<dbReference type="InterPro" id="IPR006674">
    <property type="entry name" value="HD_domain"/>
</dbReference>
<dbReference type="SUPFAM" id="SSF109604">
    <property type="entry name" value="HD-domain/PDEase-like"/>
    <property type="match status" value="1"/>
</dbReference>
<dbReference type="PANTHER" id="PTHR35795:SF1">
    <property type="entry name" value="BIS(5'-NUCLEOSYL)-TETRAPHOSPHATASE, SYMMETRICAL"/>
    <property type="match status" value="1"/>
</dbReference>
<evidence type="ECO:0000313" key="8">
    <source>
        <dbReference type="EMBL" id="MCR1900230.1"/>
    </source>
</evidence>
<name>A0AAE3HIZ8_9FIRM</name>
<protein>
    <recommendedName>
        <fullName evidence="1">bis(5'-nucleosyl)-tetraphosphatase (symmetrical)</fullName>
        <ecNumber evidence="1">3.6.1.41</ecNumber>
    </recommendedName>
</protein>
<sequence length="192" mass="21881">MLSYEDLKKEMKQRLTPYRYTHTLGVVDTAEQLAKAYGGDIDKARTAALLHDCAKTMGTEELLSKARENDVKIDEVSYHQKELLHGPVGRIIARDKLGIEDSEILDAIEFHTTGRVGMTKLEKIIYIADYIEPSRNYPGVEELRNLAFQDLDKALLQSLNNTIQFVIKKNGFIHLNSIKARNDLLKNTYTNQ</sequence>
<comment type="catalytic activity">
    <reaction evidence="6">
        <text>P(1),P(4)-bis(5'-adenosyl) tetraphosphate + H2O = 2 ADP + 2 H(+)</text>
        <dbReference type="Rhea" id="RHEA:24252"/>
        <dbReference type="ChEBI" id="CHEBI:15377"/>
        <dbReference type="ChEBI" id="CHEBI:15378"/>
        <dbReference type="ChEBI" id="CHEBI:58141"/>
        <dbReference type="ChEBI" id="CHEBI:456216"/>
        <dbReference type="EC" id="3.6.1.41"/>
    </reaction>
</comment>
<evidence type="ECO:0000313" key="9">
    <source>
        <dbReference type="Proteomes" id="UP001205748"/>
    </source>
</evidence>
<evidence type="ECO:0000256" key="5">
    <source>
        <dbReference type="ARBA" id="ARBA00023004"/>
    </source>
</evidence>
<dbReference type="SMART" id="SM00471">
    <property type="entry name" value="HDc"/>
    <property type="match status" value="1"/>
</dbReference>
<dbReference type="PROSITE" id="PS51831">
    <property type="entry name" value="HD"/>
    <property type="match status" value="1"/>
</dbReference>
<feature type="domain" description="HD" evidence="7">
    <location>
        <begin position="19"/>
        <end position="134"/>
    </location>
</feature>
<evidence type="ECO:0000256" key="2">
    <source>
        <dbReference type="ARBA" id="ARBA00022723"/>
    </source>
</evidence>
<dbReference type="GO" id="GO:0008803">
    <property type="term" value="F:bis(5'-nucleosyl)-tetraphosphatase (symmetrical) activity"/>
    <property type="evidence" value="ECO:0007669"/>
    <property type="project" value="UniProtKB-EC"/>
</dbReference>
<dbReference type="Gene3D" id="1.10.3210.10">
    <property type="entry name" value="Hypothetical protein af1432"/>
    <property type="match status" value="1"/>
</dbReference>
<keyword evidence="3" id="KW-0547">Nucleotide-binding</keyword>
<keyword evidence="2" id="KW-0479">Metal-binding</keyword>
<evidence type="ECO:0000259" key="7">
    <source>
        <dbReference type="PROSITE" id="PS51831"/>
    </source>
</evidence>
<reference evidence="8" key="1">
    <citation type="submission" date="2022-07" db="EMBL/GenBank/DDBJ databases">
        <title>Enhanced cultured diversity of the mouse gut microbiota enables custom-made synthetic communities.</title>
        <authorList>
            <person name="Afrizal A."/>
        </authorList>
    </citation>
    <scope>NUCLEOTIDE SEQUENCE</scope>
    <source>
        <strain evidence="8">DSM 28593</strain>
    </source>
</reference>
<keyword evidence="9" id="KW-1185">Reference proteome</keyword>
<dbReference type="Proteomes" id="UP001205748">
    <property type="component" value="Unassembled WGS sequence"/>
</dbReference>
<organism evidence="8 9">
    <name type="scientific">Irregularibacter muris</name>
    <dbReference type="NCBI Taxonomy" id="1796619"/>
    <lineage>
        <taxon>Bacteria</taxon>
        <taxon>Bacillati</taxon>
        <taxon>Bacillota</taxon>
        <taxon>Clostridia</taxon>
        <taxon>Eubacteriales</taxon>
        <taxon>Eubacteriaceae</taxon>
        <taxon>Irregularibacter</taxon>
    </lineage>
</organism>
<evidence type="ECO:0000256" key="1">
    <source>
        <dbReference type="ARBA" id="ARBA00012506"/>
    </source>
</evidence>
<dbReference type="CDD" id="cd00077">
    <property type="entry name" value="HDc"/>
    <property type="match status" value="1"/>
</dbReference>
<dbReference type="EC" id="3.6.1.41" evidence="1"/>
<comment type="caution">
    <text evidence="8">The sequence shown here is derived from an EMBL/GenBank/DDBJ whole genome shotgun (WGS) entry which is preliminary data.</text>
</comment>
<dbReference type="NCBIfam" id="TIGR00488">
    <property type="entry name" value="bis(5'-nucleosyl)-tetraphosphatase (symmetrical) YqeK"/>
    <property type="match status" value="1"/>
</dbReference>
<dbReference type="InterPro" id="IPR006675">
    <property type="entry name" value="HDIG_dom"/>
</dbReference>